<keyword evidence="4" id="KW-1133">Transmembrane helix</keyword>
<evidence type="ECO:0000313" key="6">
    <source>
        <dbReference type="EMBL" id="ETR71865.1"/>
    </source>
</evidence>
<feature type="domain" description="DOT1" evidence="5">
    <location>
        <begin position="45"/>
        <end position="130"/>
    </location>
</feature>
<sequence length="392" mass="45310">MEIHKKQLSKGLLIVTNIVFVVLVTTSLLYCDKEKPSLDVPFEGTHPDVVKSMLEIADTNSNDVLYDLGSGDGRIVIMAAQQYNIKRGVGFEIDPQRIEEANFRREQLNLMETVFFYQKDIFKVNFENASILTLYLLDRINLKLRPKILMDTKPGTRIVSHAFHMSDWEPDDITHHKKARKNKILKWIVPASAGGTWRCQYIIDRQIEYRNNIEIMQTFQTIKGSIIDSDSNNSIEIYDTGLNGKTIHFFADLLFHNQKVNVHYKGEIENNIINGVQIWHINNQEKKYQWYAKRDDIDVSGIWSINVDSEKHQLDGFLTLNSNDSPIPKAYYDFNINKSRATLEHVYVWGTSIYLRLPVGKPNDYFVLTGSLNKMKGSGFVELPKYFLHGQL</sequence>
<comment type="caution">
    <text evidence="6">The sequence shown here is derived from an EMBL/GenBank/DDBJ whole genome shotgun (WGS) entry which is preliminary data.</text>
</comment>
<feature type="transmembrane region" description="Helical" evidence="4">
    <location>
        <begin position="12"/>
        <end position="30"/>
    </location>
</feature>
<reference evidence="7" key="1">
    <citation type="submission" date="2012-11" db="EMBL/GenBank/DDBJ databases">
        <authorList>
            <person name="Lucero-Rivera Y.E."/>
            <person name="Tovar-Ramirez D."/>
        </authorList>
    </citation>
    <scope>NUCLEOTIDE SEQUENCE [LARGE SCALE GENOMIC DNA]</scope>
    <source>
        <strain evidence="7">Araruama</strain>
    </source>
</reference>
<evidence type="ECO:0000256" key="1">
    <source>
        <dbReference type="ARBA" id="ARBA00022603"/>
    </source>
</evidence>
<dbReference type="SUPFAM" id="SSF53335">
    <property type="entry name" value="S-adenosyl-L-methionine-dependent methyltransferases"/>
    <property type="match status" value="1"/>
</dbReference>
<name>A0A1V1PAZ7_9BACT</name>
<dbReference type="EMBL" id="ATBP01000212">
    <property type="protein sequence ID" value="ETR71865.1"/>
    <property type="molecule type" value="Genomic_DNA"/>
</dbReference>
<organism evidence="6 7">
    <name type="scientific">Candidatus Magnetoglobus multicellularis str. Araruama</name>
    <dbReference type="NCBI Taxonomy" id="890399"/>
    <lineage>
        <taxon>Bacteria</taxon>
        <taxon>Pseudomonadati</taxon>
        <taxon>Thermodesulfobacteriota</taxon>
        <taxon>Desulfobacteria</taxon>
        <taxon>Desulfobacterales</taxon>
        <taxon>Desulfobacteraceae</taxon>
        <taxon>Candidatus Magnetoglobus</taxon>
    </lineage>
</organism>
<accession>A0A1V1PAZ7</accession>
<evidence type="ECO:0000313" key="7">
    <source>
        <dbReference type="Proteomes" id="UP000189670"/>
    </source>
</evidence>
<gene>
    <name evidence="6" type="ORF">OMM_02166</name>
</gene>
<keyword evidence="4" id="KW-0472">Membrane</keyword>
<dbReference type="GO" id="GO:0031151">
    <property type="term" value="F:histone H3K79 methyltransferase activity"/>
    <property type="evidence" value="ECO:0007669"/>
    <property type="project" value="InterPro"/>
</dbReference>
<dbReference type="Proteomes" id="UP000189670">
    <property type="component" value="Unassembled WGS sequence"/>
</dbReference>
<evidence type="ECO:0000256" key="4">
    <source>
        <dbReference type="SAM" id="Phobius"/>
    </source>
</evidence>
<keyword evidence="4" id="KW-0812">Transmembrane</keyword>
<proteinExistence type="predicted"/>
<dbReference type="InterPro" id="IPR029063">
    <property type="entry name" value="SAM-dependent_MTases_sf"/>
</dbReference>
<dbReference type="PANTHER" id="PTHR13610:SF11">
    <property type="entry name" value="METHYLTRANSFERASE DOMAIN-CONTAINING PROTEIN"/>
    <property type="match status" value="1"/>
</dbReference>
<dbReference type="PANTHER" id="PTHR13610">
    <property type="entry name" value="METHYLTRANSFERASE DOMAIN-CONTAINING PROTEIN"/>
    <property type="match status" value="1"/>
</dbReference>
<dbReference type="InterPro" id="IPR025789">
    <property type="entry name" value="DOT1_dom"/>
</dbReference>
<keyword evidence="3" id="KW-0949">S-adenosyl-L-methionine</keyword>
<dbReference type="GO" id="GO:0032259">
    <property type="term" value="P:methylation"/>
    <property type="evidence" value="ECO:0007669"/>
    <property type="project" value="UniProtKB-KW"/>
</dbReference>
<dbReference type="AlphaFoldDB" id="A0A1V1PAZ7"/>
<dbReference type="Pfam" id="PF08123">
    <property type="entry name" value="DOT1"/>
    <property type="match status" value="1"/>
</dbReference>
<keyword evidence="1 6" id="KW-0489">Methyltransferase</keyword>
<evidence type="ECO:0000256" key="2">
    <source>
        <dbReference type="ARBA" id="ARBA00022679"/>
    </source>
</evidence>
<dbReference type="Gene3D" id="3.40.50.150">
    <property type="entry name" value="Vaccinia Virus protein VP39"/>
    <property type="match status" value="1"/>
</dbReference>
<evidence type="ECO:0000256" key="3">
    <source>
        <dbReference type="ARBA" id="ARBA00022691"/>
    </source>
</evidence>
<protein>
    <submittedName>
        <fullName evidence="6">RNA methylase</fullName>
    </submittedName>
</protein>
<keyword evidence="2" id="KW-0808">Transferase</keyword>
<dbReference type="InterPro" id="IPR026170">
    <property type="entry name" value="FAM173A/B"/>
</dbReference>
<dbReference type="CDD" id="cd02440">
    <property type="entry name" value="AdoMet_MTases"/>
    <property type="match status" value="1"/>
</dbReference>
<evidence type="ECO:0000259" key="5">
    <source>
        <dbReference type="Pfam" id="PF08123"/>
    </source>
</evidence>